<organism evidence="2 3">
    <name type="scientific">Trypanosoma brucei gambiense (strain MHOM/CI/86/DAL972)</name>
    <dbReference type="NCBI Taxonomy" id="679716"/>
    <lineage>
        <taxon>Eukaryota</taxon>
        <taxon>Discoba</taxon>
        <taxon>Euglenozoa</taxon>
        <taxon>Kinetoplastea</taxon>
        <taxon>Metakinetoplastina</taxon>
        <taxon>Trypanosomatida</taxon>
        <taxon>Trypanosomatidae</taxon>
        <taxon>Trypanosoma</taxon>
    </lineage>
</organism>
<evidence type="ECO:0000313" key="2">
    <source>
        <dbReference type="EMBL" id="CBH12933.1"/>
    </source>
</evidence>
<feature type="compositionally biased region" description="Basic and acidic residues" evidence="1">
    <location>
        <begin position="72"/>
        <end position="87"/>
    </location>
</feature>
<evidence type="ECO:0000256" key="1">
    <source>
        <dbReference type="SAM" id="MobiDB-lite"/>
    </source>
</evidence>
<dbReference type="Proteomes" id="UP000002316">
    <property type="component" value="Chromosome 7"/>
</dbReference>
<proteinExistence type="predicted"/>
<dbReference type="RefSeq" id="XP_011775212.1">
    <property type="nucleotide sequence ID" value="XM_011776910.1"/>
</dbReference>
<dbReference type="GeneID" id="23863116"/>
<name>C9ZU47_TRYB9</name>
<evidence type="ECO:0000313" key="3">
    <source>
        <dbReference type="Proteomes" id="UP000002316"/>
    </source>
</evidence>
<protein>
    <submittedName>
        <fullName evidence="2">Uncharacterized protein</fullName>
    </submittedName>
</protein>
<dbReference type="AlphaFoldDB" id="C9ZU47"/>
<feature type="region of interest" description="Disordered" evidence="1">
    <location>
        <begin position="65"/>
        <end position="148"/>
    </location>
</feature>
<gene>
    <name evidence="2" type="ORF">TbgDal_VII7994</name>
</gene>
<accession>C9ZU47</accession>
<dbReference type="KEGG" id="tbg:TbgDal_VII7994"/>
<reference evidence="3" key="1">
    <citation type="journal article" date="2010" name="PLoS Negl. Trop. Dis.">
        <title>The genome sequence of Trypanosoma brucei gambiense, causative agent of chronic human african trypanosomiasis.</title>
        <authorList>
            <person name="Jackson A.P."/>
            <person name="Sanders M."/>
            <person name="Berry A."/>
            <person name="McQuillan J."/>
            <person name="Aslett M.A."/>
            <person name="Quail M.A."/>
            <person name="Chukualim B."/>
            <person name="Capewell P."/>
            <person name="MacLeod A."/>
            <person name="Melville S.E."/>
            <person name="Gibson W."/>
            <person name="Barry J.D."/>
            <person name="Berriman M."/>
            <person name="Hertz-Fowler C."/>
        </authorList>
    </citation>
    <scope>NUCLEOTIDE SEQUENCE [LARGE SCALE GENOMIC DNA]</scope>
    <source>
        <strain evidence="3">MHOM/CI/86/DAL972</strain>
    </source>
</reference>
<dbReference type="EMBL" id="FN554970">
    <property type="protein sequence ID" value="CBH12933.1"/>
    <property type="molecule type" value="Genomic_DNA"/>
</dbReference>
<sequence>MAPTREYTFPPAYYYVVPQRSDATGAGTLSLWGQLRVLEERHAEYAHTTTNYILAAPPPRQCAAARCPFLPRPRDNQKEGKPRREPTADVSHSHPHACRLNELNKRRPAPSPKPNSQNSGGQARAKTADEPPNTFDPARSHIANGRWA</sequence>